<dbReference type="Proteomes" id="UP000243589">
    <property type="component" value="Unassembled WGS sequence"/>
</dbReference>
<evidence type="ECO:0000256" key="3">
    <source>
        <dbReference type="ARBA" id="ARBA00007222"/>
    </source>
</evidence>
<comment type="subcellular location">
    <subcellularLocation>
        <location evidence="10">Cell membrane</location>
    </subcellularLocation>
    <subcellularLocation>
        <location evidence="1">Endomembrane system</location>
        <topology evidence="1">Multi-pass membrane protein</topology>
    </subcellularLocation>
</comment>
<evidence type="ECO:0000256" key="6">
    <source>
        <dbReference type="ARBA" id="ARBA00022692"/>
    </source>
</evidence>
<evidence type="ECO:0000256" key="2">
    <source>
        <dbReference type="ARBA" id="ARBA00004922"/>
    </source>
</evidence>
<feature type="transmembrane region" description="Helical" evidence="10">
    <location>
        <begin position="255"/>
        <end position="272"/>
    </location>
</feature>
<dbReference type="InterPro" id="IPR003342">
    <property type="entry name" value="ArnT-like_N"/>
</dbReference>
<evidence type="ECO:0000256" key="8">
    <source>
        <dbReference type="ARBA" id="ARBA00023136"/>
    </source>
</evidence>
<feature type="transmembrane region" description="Helical" evidence="10">
    <location>
        <begin position="493"/>
        <end position="513"/>
    </location>
</feature>
<dbReference type="Pfam" id="PF02366">
    <property type="entry name" value="PMT"/>
    <property type="match status" value="1"/>
</dbReference>
<evidence type="ECO:0000256" key="9">
    <source>
        <dbReference type="ARBA" id="ARBA00093617"/>
    </source>
</evidence>
<feature type="transmembrane region" description="Helical" evidence="10">
    <location>
        <begin position="453"/>
        <end position="472"/>
    </location>
</feature>
<accession>A0A150H9U9</accession>
<feature type="transmembrane region" description="Helical" evidence="10">
    <location>
        <begin position="292"/>
        <end position="315"/>
    </location>
</feature>
<dbReference type="EMBL" id="LQQC01000008">
    <property type="protein sequence ID" value="KXZ58882.1"/>
    <property type="molecule type" value="Genomic_DNA"/>
</dbReference>
<evidence type="ECO:0000256" key="10">
    <source>
        <dbReference type="RuleBase" id="RU367007"/>
    </source>
</evidence>
<keyword evidence="8 10" id="KW-0472">Membrane</keyword>
<keyword evidence="10" id="KW-1003">Cell membrane</keyword>
<dbReference type="InterPro" id="IPR027005">
    <property type="entry name" value="PMT-like"/>
</dbReference>
<evidence type="ECO:0000256" key="5">
    <source>
        <dbReference type="ARBA" id="ARBA00022679"/>
    </source>
</evidence>
<dbReference type="GO" id="GO:0004169">
    <property type="term" value="F:dolichyl-phosphate-mannose-protein mannosyltransferase activity"/>
    <property type="evidence" value="ECO:0007669"/>
    <property type="project" value="UniProtKB-UniRule"/>
</dbReference>
<proteinExistence type="inferred from homology"/>
<dbReference type="GO" id="GO:0005886">
    <property type="term" value="C:plasma membrane"/>
    <property type="evidence" value="ECO:0007669"/>
    <property type="project" value="UniProtKB-SubCell"/>
</dbReference>
<keyword evidence="5 10" id="KW-0808">Transferase</keyword>
<comment type="caution">
    <text evidence="13">The sequence shown here is derived from an EMBL/GenBank/DDBJ whole genome shotgun (WGS) entry which is preliminary data.</text>
</comment>
<comment type="similarity">
    <text evidence="3 10">Belongs to the glycosyltransferase 39 family.</text>
</comment>
<feature type="transmembrane region" description="Helical" evidence="10">
    <location>
        <begin position="125"/>
        <end position="143"/>
    </location>
</feature>
<evidence type="ECO:0000259" key="12">
    <source>
        <dbReference type="Pfam" id="PF16192"/>
    </source>
</evidence>
<sequence length="533" mass="59308">MRSSTGAQRIRPSGLRARVPQNPALTSVWGWVWPLLIAAVGGFLRMLRLDHPRELVFDETYYVKDAYSIAHHGVELKWAEDANGKFAAGDFSALTDDPSYVVHPPLGKWMLGAGQLLFGDGTNPFGWRFTAALIGTISIVIIARIAIRMFGSVWLGAAAALLLAADGQHFVHSRTGLLDIFVMFFVLIAFLLLLIDRDDARKKILQRTGPSVDKQHTGSKPWFMPASFGPSLGLRPWRLAGGIALGLACGVKWNGLYALAVFGIMIVLWDVANRRAAGIRRPWLAALGKDSVPAFMSLVPVAGLVYLLCWIGWILSPKGWDRSWAADNSGWWDFLPDWMVSLAHYHYTAYNFHVGLDKPHTYMSNPWGWPVQWRPTSFYYRSYGLGEHGCAVEKCSAAILSVGNPVVWGLGTVALVVVLLAWALRRDWRTGAILAGLAAVWLPWFNYQHRTIFTFYTIVMVPFIVLALIYALGIVWGTATGNASARSLRARRLAVAAILAAAVLVFAFYYPIWTGTTIPYDSWRMRMLNPTWI</sequence>
<feature type="transmembrane region" description="Helical" evidence="10">
    <location>
        <begin position="149"/>
        <end position="165"/>
    </location>
</feature>
<organism evidence="13 14">
    <name type="scientific">Brevibacterium ravenspurgense</name>
    <dbReference type="NCBI Taxonomy" id="479117"/>
    <lineage>
        <taxon>Bacteria</taxon>
        <taxon>Bacillati</taxon>
        <taxon>Actinomycetota</taxon>
        <taxon>Actinomycetes</taxon>
        <taxon>Micrococcales</taxon>
        <taxon>Brevibacteriaceae</taxon>
        <taxon>Brevibacterium</taxon>
    </lineage>
</organism>
<dbReference type="InterPro" id="IPR032421">
    <property type="entry name" value="PMT_4TMC"/>
</dbReference>
<dbReference type="GO" id="GO:0012505">
    <property type="term" value="C:endomembrane system"/>
    <property type="evidence" value="ECO:0007669"/>
    <property type="project" value="UniProtKB-SubCell"/>
</dbReference>
<keyword evidence="7 10" id="KW-1133">Transmembrane helix</keyword>
<feature type="domain" description="Protein O-mannosyl-transferase C-terminal four TM" evidence="12">
    <location>
        <begin position="342"/>
        <end position="532"/>
    </location>
</feature>
<evidence type="ECO:0000313" key="13">
    <source>
        <dbReference type="EMBL" id="KXZ58882.1"/>
    </source>
</evidence>
<evidence type="ECO:0000256" key="7">
    <source>
        <dbReference type="ARBA" id="ARBA00022989"/>
    </source>
</evidence>
<feature type="transmembrane region" description="Helical" evidence="10">
    <location>
        <begin position="406"/>
        <end position="424"/>
    </location>
</feature>
<feature type="transmembrane region" description="Helical" evidence="10">
    <location>
        <begin position="177"/>
        <end position="195"/>
    </location>
</feature>
<keyword evidence="14" id="KW-1185">Reference proteome</keyword>
<evidence type="ECO:0000256" key="4">
    <source>
        <dbReference type="ARBA" id="ARBA00022676"/>
    </source>
</evidence>
<name>A0A150H9U9_9MICO</name>
<evidence type="ECO:0000259" key="11">
    <source>
        <dbReference type="Pfam" id="PF02366"/>
    </source>
</evidence>
<comment type="pathway">
    <text evidence="2 10">Protein modification; protein glycosylation.</text>
</comment>
<feature type="transmembrane region" description="Helical" evidence="10">
    <location>
        <begin position="28"/>
        <end position="47"/>
    </location>
</feature>
<dbReference type="UniPathway" id="UPA00378"/>
<gene>
    <name evidence="13" type="primary">pmt</name>
    <name evidence="13" type="ORF">Bravens_00754</name>
</gene>
<dbReference type="EC" id="2.4.1.-" evidence="10"/>
<feature type="transmembrane region" description="Helical" evidence="10">
    <location>
        <begin position="431"/>
        <end position="447"/>
    </location>
</feature>
<dbReference type="Pfam" id="PF16192">
    <property type="entry name" value="PMT_4TMC"/>
    <property type="match status" value="1"/>
</dbReference>
<feature type="domain" description="ArnT-like N-terminal" evidence="11">
    <location>
        <begin position="40"/>
        <end position="194"/>
    </location>
</feature>
<comment type="function">
    <text evidence="10">Protein O-mannosyltransferase that catalyzes the transfer of a single mannose residue from a polyprenol phospho-mannosyl lipidic donor to the hydroxyl group of selected serine and threonine residues in acceptor proteins.</text>
</comment>
<keyword evidence="4 10" id="KW-0328">Glycosyltransferase</keyword>
<keyword evidence="6 10" id="KW-0812">Transmembrane</keyword>
<dbReference type="PANTHER" id="PTHR10050">
    <property type="entry name" value="DOLICHYL-PHOSPHATE-MANNOSE--PROTEIN MANNOSYLTRANSFERASE"/>
    <property type="match status" value="1"/>
</dbReference>
<reference evidence="13 14" key="1">
    <citation type="submission" date="2016-01" db="EMBL/GenBank/DDBJ databases">
        <title>Use of Whole Genome Sequencing to ascertain that Brevibacterium massiliense (Roux, Raoult 2009) is a later heterotypic synonym of Brevibacterium ravenspurgense (Mages 2008).</title>
        <authorList>
            <person name="Bernier A.-M."/>
            <person name="Burdz T."/>
            <person name="Huynh C."/>
            <person name="Pachecho A.L."/>
            <person name="Wiebe D."/>
            <person name="Bonner C."/>
            <person name="Bernard K."/>
        </authorList>
    </citation>
    <scope>NUCLEOTIDE SEQUENCE [LARGE SCALE GENOMIC DNA]</scope>
    <source>
        <strain evidence="13 14">CCUG56047</strain>
    </source>
</reference>
<dbReference type="PANTHER" id="PTHR10050:SF46">
    <property type="entry name" value="PROTEIN O-MANNOSYL-TRANSFERASE 2"/>
    <property type="match status" value="1"/>
</dbReference>
<evidence type="ECO:0000313" key="14">
    <source>
        <dbReference type="Proteomes" id="UP000243589"/>
    </source>
</evidence>
<dbReference type="PATRIC" id="fig|479117.4.peg.755"/>
<dbReference type="AlphaFoldDB" id="A0A150H9U9"/>
<protein>
    <recommendedName>
        <fullName evidence="9 10">Polyprenol-phosphate-mannose--protein mannosyltransferase</fullName>
        <ecNumber evidence="10">2.4.1.-</ecNumber>
    </recommendedName>
</protein>
<evidence type="ECO:0000256" key="1">
    <source>
        <dbReference type="ARBA" id="ARBA00004127"/>
    </source>
</evidence>